<feature type="domain" description="Tox-REase-5" evidence="3">
    <location>
        <begin position="404"/>
        <end position="484"/>
    </location>
</feature>
<evidence type="ECO:0000259" key="3">
    <source>
        <dbReference type="Pfam" id="PF15648"/>
    </source>
</evidence>
<organism evidence="4 5">
    <name type="scientific">Myxococcus landrumensis</name>
    <dbReference type="NCBI Taxonomy" id="2813577"/>
    <lineage>
        <taxon>Bacteria</taxon>
        <taxon>Pseudomonadati</taxon>
        <taxon>Myxococcota</taxon>
        <taxon>Myxococcia</taxon>
        <taxon>Myxococcales</taxon>
        <taxon>Cystobacterineae</taxon>
        <taxon>Myxococcaceae</taxon>
        <taxon>Myxococcus</taxon>
    </lineage>
</organism>
<feature type="compositionally biased region" description="Polar residues" evidence="1">
    <location>
        <begin position="396"/>
        <end position="407"/>
    </location>
</feature>
<dbReference type="Proteomes" id="UP000663090">
    <property type="component" value="Chromosome"/>
</dbReference>
<dbReference type="EMBL" id="CP071091">
    <property type="protein sequence ID" value="QSQ14858.1"/>
    <property type="molecule type" value="Genomic_DNA"/>
</dbReference>
<evidence type="ECO:0000313" key="4">
    <source>
        <dbReference type="EMBL" id="QSQ14858.1"/>
    </source>
</evidence>
<keyword evidence="2" id="KW-0732">Signal</keyword>
<reference evidence="4 5" key="1">
    <citation type="submission" date="2021-02" db="EMBL/GenBank/DDBJ databases">
        <title>De Novo genome assembly of isolated myxobacteria.</title>
        <authorList>
            <person name="Stevens D.C."/>
        </authorList>
    </citation>
    <scope>NUCLEOTIDE SEQUENCE [LARGE SCALE GENOMIC DNA]</scope>
    <source>
        <strain evidence="4 5">SCHIC003</strain>
    </source>
</reference>
<evidence type="ECO:0000313" key="5">
    <source>
        <dbReference type="Proteomes" id="UP000663090"/>
    </source>
</evidence>
<feature type="region of interest" description="Disordered" evidence="1">
    <location>
        <begin position="376"/>
        <end position="407"/>
    </location>
</feature>
<feature type="region of interest" description="Disordered" evidence="1">
    <location>
        <begin position="35"/>
        <end position="67"/>
    </location>
</feature>
<dbReference type="Pfam" id="PF15648">
    <property type="entry name" value="Tox-REase-5"/>
    <property type="match status" value="1"/>
</dbReference>
<dbReference type="PROSITE" id="PS51257">
    <property type="entry name" value="PROKAR_LIPOPROTEIN"/>
    <property type="match status" value="1"/>
</dbReference>
<feature type="signal peptide" evidence="2">
    <location>
        <begin position="1"/>
        <end position="18"/>
    </location>
</feature>
<protein>
    <recommendedName>
        <fullName evidence="3">Tox-REase-5 domain-containing protein</fullName>
    </recommendedName>
</protein>
<feature type="compositionally biased region" description="Basic and acidic residues" evidence="1">
    <location>
        <begin position="35"/>
        <end position="52"/>
    </location>
</feature>
<name>A0ABX7NF02_9BACT</name>
<sequence>MRAGLWILCAALFGTGCAGVDASARRTIFQQRRALPREDGADARADAERDSQGDVDGASSRPLRYRHPELRDATRVRPVRMARSDVFDALLRDSGLEEQDSRPVVGNSITPTHAARLLNVLLAKDVTLGQFPAWVAVGFMLREVLATGEVSRAELARRVERFSGVAVLRPDGYLAWVRTGATQQRVAPVEWRGGAFRAHGFELGRFYSGRTGVFRLLDAELRESNRFPIADVHDDADVISRGLDGAEEAFVGLALAVGKFFSTSPAENLEAFRQMPAAVVALIKSSPEYLERFRYMSRGEQIQAASKLVTNLVATWGTASAVTRTLHGTSLATSEASVLVLSGRGVLSMESVAVPAGRAAAVLSGGPGAAIILQRAGTAAQQEGPSEGGPGRWESASESMSDASREYQAQVTGAPIGNVYNVEGVRFDGFNRGILLETKGPGYAKFLKDGSFRAWFRGADGMLDQARRQFEVVRGTPIHWHFAERDVAGAVRDIFRNEGLGAIKVVHTPIAP</sequence>
<evidence type="ECO:0000256" key="2">
    <source>
        <dbReference type="SAM" id="SignalP"/>
    </source>
</evidence>
<accession>A0ABX7NF02</accession>
<evidence type="ECO:0000256" key="1">
    <source>
        <dbReference type="SAM" id="MobiDB-lite"/>
    </source>
</evidence>
<keyword evidence="5" id="KW-1185">Reference proteome</keyword>
<feature type="chain" id="PRO_5046405300" description="Tox-REase-5 domain-containing protein" evidence="2">
    <location>
        <begin position="19"/>
        <end position="512"/>
    </location>
</feature>
<gene>
    <name evidence="4" type="ORF">JY572_01840</name>
</gene>
<dbReference type="InterPro" id="IPR028904">
    <property type="entry name" value="Tox-REase-5_dom"/>
</dbReference>
<proteinExistence type="predicted"/>